<protein>
    <submittedName>
        <fullName evidence="3">Uncharacterized protein</fullName>
    </submittedName>
</protein>
<dbReference type="EMBL" id="KN824338">
    <property type="protein sequence ID" value="KIM23405.1"/>
    <property type="molecule type" value="Genomic_DNA"/>
</dbReference>
<proteinExistence type="predicted"/>
<keyword evidence="2" id="KW-1133">Transmembrane helix</keyword>
<accession>A0A0C3AFG5</accession>
<organism evidence="3 4">
    <name type="scientific">Serendipita vermifera MAFF 305830</name>
    <dbReference type="NCBI Taxonomy" id="933852"/>
    <lineage>
        <taxon>Eukaryota</taxon>
        <taxon>Fungi</taxon>
        <taxon>Dikarya</taxon>
        <taxon>Basidiomycota</taxon>
        <taxon>Agaricomycotina</taxon>
        <taxon>Agaricomycetes</taxon>
        <taxon>Sebacinales</taxon>
        <taxon>Serendipitaceae</taxon>
        <taxon>Serendipita</taxon>
    </lineage>
</organism>
<feature type="compositionally biased region" description="Basic and acidic residues" evidence="1">
    <location>
        <begin position="217"/>
        <end position="228"/>
    </location>
</feature>
<keyword evidence="2" id="KW-0812">Transmembrane</keyword>
<keyword evidence="2" id="KW-0472">Membrane</keyword>
<name>A0A0C3AFG5_SERVB</name>
<sequence>MDSNSIFASATGRMRPSTPTQTRGFFNLLLVVGMLVGSASALAIEERAWDPILSPLNNPPAACQSQCGVLAQIANLDTTNLSNLATICTAGVAQEFQACIVCFERESPSTFTPELLATLQTTTNQLTTGCALIGSPVSSIVIPTPTGGASPTASASQSSANGTLTPDPGVTGTSSPSPSPPNIGRIVGEVIGVVGGVSLLAVALWWFCCRRKGARKVDDKSPSAKPMEEATTTAVPTTRPPNHPQLSEASMADKPTEHDAPGDSPPVYEVLPVLSAQAPASGSSNGASSDVAAATGQMSAHNDPLSQFCVANRDLIAPALEERLRAARYLPKDNPDEISADYWRSAYGVDFFDLKRLKEAYERGNGTGQTSTPTGKATYSPRKGDAE</sequence>
<gene>
    <name evidence="3" type="ORF">M408DRAFT_27963</name>
</gene>
<feature type="region of interest" description="Disordered" evidence="1">
    <location>
        <begin position="217"/>
        <end position="268"/>
    </location>
</feature>
<feature type="region of interest" description="Disordered" evidence="1">
    <location>
        <begin position="144"/>
        <end position="181"/>
    </location>
</feature>
<feature type="transmembrane region" description="Helical" evidence="2">
    <location>
        <begin position="186"/>
        <end position="207"/>
    </location>
</feature>
<reference evidence="4" key="2">
    <citation type="submission" date="2015-01" db="EMBL/GenBank/DDBJ databases">
        <title>Evolutionary Origins and Diversification of the Mycorrhizal Mutualists.</title>
        <authorList>
            <consortium name="DOE Joint Genome Institute"/>
            <consortium name="Mycorrhizal Genomics Consortium"/>
            <person name="Kohler A."/>
            <person name="Kuo A."/>
            <person name="Nagy L.G."/>
            <person name="Floudas D."/>
            <person name="Copeland A."/>
            <person name="Barry K.W."/>
            <person name="Cichocki N."/>
            <person name="Veneault-Fourrey C."/>
            <person name="LaButti K."/>
            <person name="Lindquist E.A."/>
            <person name="Lipzen A."/>
            <person name="Lundell T."/>
            <person name="Morin E."/>
            <person name="Murat C."/>
            <person name="Riley R."/>
            <person name="Ohm R."/>
            <person name="Sun H."/>
            <person name="Tunlid A."/>
            <person name="Henrissat B."/>
            <person name="Grigoriev I.V."/>
            <person name="Hibbett D.S."/>
            <person name="Martin F."/>
        </authorList>
    </citation>
    <scope>NUCLEOTIDE SEQUENCE [LARGE SCALE GENOMIC DNA]</scope>
    <source>
        <strain evidence="4">MAFF 305830</strain>
    </source>
</reference>
<reference evidence="3 4" key="1">
    <citation type="submission" date="2014-04" db="EMBL/GenBank/DDBJ databases">
        <authorList>
            <consortium name="DOE Joint Genome Institute"/>
            <person name="Kuo A."/>
            <person name="Zuccaro A."/>
            <person name="Kohler A."/>
            <person name="Nagy L.G."/>
            <person name="Floudas D."/>
            <person name="Copeland A."/>
            <person name="Barry K.W."/>
            <person name="Cichocki N."/>
            <person name="Veneault-Fourrey C."/>
            <person name="LaButti K."/>
            <person name="Lindquist E.A."/>
            <person name="Lipzen A."/>
            <person name="Lundell T."/>
            <person name="Morin E."/>
            <person name="Murat C."/>
            <person name="Sun H."/>
            <person name="Tunlid A."/>
            <person name="Henrissat B."/>
            <person name="Grigoriev I.V."/>
            <person name="Hibbett D.S."/>
            <person name="Martin F."/>
            <person name="Nordberg H.P."/>
            <person name="Cantor M.N."/>
            <person name="Hua S.X."/>
        </authorList>
    </citation>
    <scope>NUCLEOTIDE SEQUENCE [LARGE SCALE GENOMIC DNA]</scope>
    <source>
        <strain evidence="3 4">MAFF 305830</strain>
    </source>
</reference>
<feature type="compositionally biased region" description="Polar residues" evidence="1">
    <location>
        <begin position="368"/>
        <end position="377"/>
    </location>
</feature>
<dbReference type="AlphaFoldDB" id="A0A0C3AFG5"/>
<evidence type="ECO:0000313" key="3">
    <source>
        <dbReference type="EMBL" id="KIM23405.1"/>
    </source>
</evidence>
<evidence type="ECO:0000313" key="4">
    <source>
        <dbReference type="Proteomes" id="UP000054097"/>
    </source>
</evidence>
<evidence type="ECO:0000256" key="2">
    <source>
        <dbReference type="SAM" id="Phobius"/>
    </source>
</evidence>
<evidence type="ECO:0000256" key="1">
    <source>
        <dbReference type="SAM" id="MobiDB-lite"/>
    </source>
</evidence>
<dbReference type="Proteomes" id="UP000054097">
    <property type="component" value="Unassembled WGS sequence"/>
</dbReference>
<dbReference type="OrthoDB" id="3250507at2759"/>
<feature type="transmembrane region" description="Helical" evidence="2">
    <location>
        <begin position="24"/>
        <end position="44"/>
    </location>
</feature>
<feature type="compositionally biased region" description="Low complexity" evidence="1">
    <location>
        <begin position="144"/>
        <end position="156"/>
    </location>
</feature>
<dbReference type="HOGENOM" id="CLU_612756_0_0_1"/>
<feature type="region of interest" description="Disordered" evidence="1">
    <location>
        <begin position="362"/>
        <end position="387"/>
    </location>
</feature>
<keyword evidence="4" id="KW-1185">Reference proteome</keyword>